<dbReference type="AlphaFoldDB" id="Q86GG2"/>
<keyword evidence="3" id="KW-0732">Signal</keyword>
<reference evidence="4" key="1">
    <citation type="journal article" date="2002" name="Dev. Genes Evol.">
        <title>Fgf genes in the basal chordate Ciona intestinalis.</title>
        <authorList>
            <person name="Satou Y."/>
            <person name="Imai K.S."/>
            <person name="Satoh N."/>
        </authorList>
    </citation>
    <scope>NUCLEOTIDE SEQUENCE</scope>
</reference>
<feature type="compositionally biased region" description="Basic residues" evidence="2">
    <location>
        <begin position="302"/>
        <end position="324"/>
    </location>
</feature>
<proteinExistence type="evidence at transcript level"/>
<accession>Q86GG2</accession>
<dbReference type="GO" id="GO:0008083">
    <property type="term" value="F:growth factor activity"/>
    <property type="evidence" value="ECO:0007669"/>
    <property type="project" value="InterPro"/>
</dbReference>
<feature type="region of interest" description="Disordered" evidence="2">
    <location>
        <begin position="362"/>
        <end position="414"/>
    </location>
</feature>
<dbReference type="Gene3D" id="2.80.10.50">
    <property type="match status" value="1"/>
</dbReference>
<dbReference type="CDD" id="cd23307">
    <property type="entry name" value="beta-trefoil_FGF8-like"/>
    <property type="match status" value="1"/>
</dbReference>
<evidence type="ECO:0000313" key="4">
    <source>
        <dbReference type="EMBL" id="BAC55965.1"/>
    </source>
</evidence>
<dbReference type="InterPro" id="IPR002209">
    <property type="entry name" value="Fibroblast_GF_fam"/>
</dbReference>
<feature type="region of interest" description="Disordered" evidence="2">
    <location>
        <begin position="228"/>
        <end position="249"/>
    </location>
</feature>
<dbReference type="InterPro" id="IPR008996">
    <property type="entry name" value="IL1/FGF"/>
</dbReference>
<protein>
    <submittedName>
        <fullName evidence="4">Fibroblast growth factor 8/17/18 isoform 2</fullName>
    </submittedName>
</protein>
<evidence type="ECO:0000256" key="2">
    <source>
        <dbReference type="SAM" id="MobiDB-lite"/>
    </source>
</evidence>
<organism evidence="4">
    <name type="scientific">Ciona savignyi</name>
    <name type="common">Pacific transparent sea squirt</name>
    <dbReference type="NCBI Taxonomy" id="51511"/>
    <lineage>
        <taxon>Eukaryota</taxon>
        <taxon>Metazoa</taxon>
        <taxon>Chordata</taxon>
        <taxon>Tunicata</taxon>
        <taxon>Ascidiacea</taxon>
        <taxon>Phlebobranchia</taxon>
        <taxon>Cionidae</taxon>
        <taxon>Ciona</taxon>
    </lineage>
</organism>
<feature type="signal peptide" evidence="3">
    <location>
        <begin position="1"/>
        <end position="30"/>
    </location>
</feature>
<feature type="chain" id="PRO_5004303973" evidence="3">
    <location>
        <begin position="31"/>
        <end position="414"/>
    </location>
</feature>
<comment type="similarity">
    <text evidence="1">Belongs to the heparin-binding growth factors family.</text>
</comment>
<dbReference type="Pfam" id="PF00167">
    <property type="entry name" value="FGF"/>
    <property type="match status" value="1"/>
</dbReference>
<dbReference type="PROSITE" id="PS50096">
    <property type="entry name" value="IQ"/>
    <property type="match status" value="1"/>
</dbReference>
<gene>
    <name evidence="4" type="primary">Cs-FGF8/17/18</name>
</gene>
<dbReference type="SMART" id="SM00442">
    <property type="entry name" value="FGF"/>
    <property type="match status" value="1"/>
</dbReference>
<name>Q86GG2_CIOSA</name>
<dbReference type="SUPFAM" id="SSF50353">
    <property type="entry name" value="Cytokine"/>
    <property type="match status" value="1"/>
</dbReference>
<feature type="region of interest" description="Disordered" evidence="2">
    <location>
        <begin position="301"/>
        <end position="332"/>
    </location>
</feature>
<dbReference type="PANTHER" id="PTHR11486">
    <property type="entry name" value="FIBROBLAST GROWTH FACTOR"/>
    <property type="match status" value="1"/>
</dbReference>
<evidence type="ECO:0000256" key="3">
    <source>
        <dbReference type="SAM" id="SignalP"/>
    </source>
</evidence>
<feature type="compositionally biased region" description="Basic residues" evidence="2">
    <location>
        <begin position="378"/>
        <end position="408"/>
    </location>
</feature>
<dbReference type="EMBL" id="AB089150">
    <property type="protein sequence ID" value="BAC55965.1"/>
    <property type="molecule type" value="mRNA"/>
</dbReference>
<evidence type="ECO:0000256" key="1">
    <source>
        <dbReference type="ARBA" id="ARBA00007936"/>
    </source>
</evidence>
<sequence length="414" mass="47272">MRPKITCENLYATICRFLLCVIIFGDETNAISNKRIEDYITMALSRSQTTASTRRYYEIYAKATSSRVQILGKRVNAKGVRGNKYSKMAILSTSFGGRIMIQGVETGRVLCMNRKGRLVGKVLRRAKHDLKCQFNDLMMPNLFDYFTNVAHPKWYVAFNSHGRPKKGPTTKLGQVETMFLKRPIETFGYPSGAPVTDDSRFGEIARAMIKQIRGHPRRKHSRAFTGSNRLMRDSPSAGEVMFPDANSPSLPPDVEAEMARRRSVLSDVQRQLSLDVTIPAHAPTVSATGPPDWSTRVQVRYRGQRKRNKRKRKNKKLRRVRKKPMPTVPTNVMDTDFDIQATTRPHLPTARPFAGLVRNVSGLPTFPSAVRTTESRHAGRRRGTKKRNKKRKSSLRKRGRRRRTRMRNRNSVNT</sequence>